<dbReference type="AlphaFoldDB" id="A0A218WPE7"/>
<sequence length="70" mass="8101">MRGEALLGYIPARNHHHRVYPNPDPEYGSVLVCKGCQGLMGEFRTYQEAEMAKYRSPTNGFRQLFALWKL</sequence>
<proteinExistence type="predicted"/>
<protein>
    <submittedName>
        <fullName evidence="1">Uncharacterized protein</fullName>
    </submittedName>
</protein>
<accession>A0A218WPE7</accession>
<organism evidence="1 2">
    <name type="scientific">Punica granatum</name>
    <name type="common">Pomegranate</name>
    <dbReference type="NCBI Taxonomy" id="22663"/>
    <lineage>
        <taxon>Eukaryota</taxon>
        <taxon>Viridiplantae</taxon>
        <taxon>Streptophyta</taxon>
        <taxon>Embryophyta</taxon>
        <taxon>Tracheophyta</taxon>
        <taxon>Spermatophyta</taxon>
        <taxon>Magnoliopsida</taxon>
        <taxon>eudicotyledons</taxon>
        <taxon>Gunneridae</taxon>
        <taxon>Pentapetalae</taxon>
        <taxon>rosids</taxon>
        <taxon>malvids</taxon>
        <taxon>Myrtales</taxon>
        <taxon>Lythraceae</taxon>
        <taxon>Punica</taxon>
    </lineage>
</organism>
<dbReference type="EMBL" id="MTKT01003769">
    <property type="protein sequence ID" value="OWM74473.1"/>
    <property type="molecule type" value="Genomic_DNA"/>
</dbReference>
<reference evidence="2" key="1">
    <citation type="journal article" date="2017" name="Plant J.">
        <title>The pomegranate (Punica granatum L.) genome and the genomics of punicalagin biosynthesis.</title>
        <authorList>
            <person name="Qin G."/>
            <person name="Xu C."/>
            <person name="Ming R."/>
            <person name="Tang H."/>
            <person name="Guyot R."/>
            <person name="Kramer E.M."/>
            <person name="Hu Y."/>
            <person name="Yi X."/>
            <person name="Qi Y."/>
            <person name="Xu X."/>
            <person name="Gao Z."/>
            <person name="Pan H."/>
            <person name="Jian J."/>
            <person name="Tian Y."/>
            <person name="Yue Z."/>
            <person name="Xu Y."/>
        </authorList>
    </citation>
    <scope>NUCLEOTIDE SEQUENCE [LARGE SCALE GENOMIC DNA]</scope>
    <source>
        <strain evidence="2">cv. Dabenzi</strain>
    </source>
</reference>
<evidence type="ECO:0000313" key="1">
    <source>
        <dbReference type="EMBL" id="OWM74473.1"/>
    </source>
</evidence>
<evidence type="ECO:0000313" key="2">
    <source>
        <dbReference type="Proteomes" id="UP000197138"/>
    </source>
</evidence>
<dbReference type="Proteomes" id="UP000197138">
    <property type="component" value="Unassembled WGS sequence"/>
</dbReference>
<comment type="caution">
    <text evidence="1">The sequence shown here is derived from an EMBL/GenBank/DDBJ whole genome shotgun (WGS) entry which is preliminary data.</text>
</comment>
<name>A0A218WPE7_PUNGR</name>
<gene>
    <name evidence="1" type="ORF">CDL15_Pgr003976</name>
</gene>